<accession>A0A7W9JKC6</accession>
<protein>
    <recommendedName>
        <fullName evidence="3">YCII-related domain-containing protein</fullName>
    </recommendedName>
</protein>
<dbReference type="EMBL" id="JACHMW010000001">
    <property type="protein sequence ID" value="MBB5849528.1"/>
    <property type="molecule type" value="Genomic_DNA"/>
</dbReference>
<evidence type="ECO:0000313" key="2">
    <source>
        <dbReference type="Proteomes" id="UP000567246"/>
    </source>
</evidence>
<keyword evidence="2" id="KW-1185">Reference proteome</keyword>
<dbReference type="AlphaFoldDB" id="A0A7W9JKC6"/>
<name>A0A7W9JKC6_9MICC</name>
<reference evidence="1 2" key="1">
    <citation type="submission" date="2020-08" db="EMBL/GenBank/DDBJ databases">
        <title>Sequencing the genomes of 1000 actinobacteria strains.</title>
        <authorList>
            <person name="Klenk H.-P."/>
        </authorList>
    </citation>
    <scope>NUCLEOTIDE SEQUENCE [LARGE SCALE GENOMIC DNA]</scope>
    <source>
        <strain evidence="1 2">DSM 17945</strain>
    </source>
</reference>
<sequence length="127" mass="13240">MSQYLISVWHAPGVHAAGTAYESEDQMRLAFERVASFNARLEESGALVGAGGLTPPEEAVVVDATAAQGPEEVAAQRRIAEGTASPEGAQLGGFWIVESPDEAAARTLAGEASYACGQPVELRRLQG</sequence>
<dbReference type="Gene3D" id="3.30.70.1060">
    <property type="entry name" value="Dimeric alpha+beta barrel"/>
    <property type="match status" value="1"/>
</dbReference>
<dbReference type="RefSeq" id="WP_184173132.1">
    <property type="nucleotide sequence ID" value="NZ_BAABAG010000017.1"/>
</dbReference>
<evidence type="ECO:0000313" key="1">
    <source>
        <dbReference type="EMBL" id="MBB5849528.1"/>
    </source>
</evidence>
<evidence type="ECO:0008006" key="3">
    <source>
        <dbReference type="Google" id="ProtNLM"/>
    </source>
</evidence>
<organism evidence="1 2">
    <name type="scientific">Micrococcus endophyticus</name>
    <dbReference type="NCBI Taxonomy" id="455343"/>
    <lineage>
        <taxon>Bacteria</taxon>
        <taxon>Bacillati</taxon>
        <taxon>Actinomycetota</taxon>
        <taxon>Actinomycetes</taxon>
        <taxon>Micrococcales</taxon>
        <taxon>Micrococcaceae</taxon>
        <taxon>Micrococcus</taxon>
    </lineage>
</organism>
<dbReference type="Proteomes" id="UP000567246">
    <property type="component" value="Unassembled WGS sequence"/>
</dbReference>
<dbReference type="SUPFAM" id="SSF54909">
    <property type="entry name" value="Dimeric alpha+beta barrel"/>
    <property type="match status" value="1"/>
</dbReference>
<gene>
    <name evidence="1" type="ORF">HDA33_002092</name>
</gene>
<dbReference type="InterPro" id="IPR011008">
    <property type="entry name" value="Dimeric_a/b-barrel"/>
</dbReference>
<comment type="caution">
    <text evidence="1">The sequence shown here is derived from an EMBL/GenBank/DDBJ whole genome shotgun (WGS) entry which is preliminary data.</text>
</comment>
<proteinExistence type="predicted"/>